<dbReference type="STRING" id="10195.A0A3M7PYX2"/>
<evidence type="ECO:0000313" key="4">
    <source>
        <dbReference type="Proteomes" id="UP000276133"/>
    </source>
</evidence>
<name>A0A3M7PYX2_BRAPC</name>
<keyword evidence="1" id="KW-0175">Coiled coil</keyword>
<proteinExistence type="predicted"/>
<dbReference type="Pfam" id="PF11707">
    <property type="entry name" value="Npa1"/>
    <property type="match status" value="1"/>
</dbReference>
<evidence type="ECO:0000256" key="1">
    <source>
        <dbReference type="SAM" id="Coils"/>
    </source>
</evidence>
<protein>
    <submittedName>
        <fullName evidence="3">Nucleolar pre-ribosomal-associated</fullName>
    </submittedName>
</protein>
<keyword evidence="4" id="KW-1185">Reference proteome</keyword>
<evidence type="ECO:0000313" key="3">
    <source>
        <dbReference type="EMBL" id="RNA04154.1"/>
    </source>
</evidence>
<gene>
    <name evidence="3" type="ORF">BpHYR1_046078</name>
</gene>
<dbReference type="InterPro" id="IPR021714">
    <property type="entry name" value="URB1_N"/>
</dbReference>
<reference evidence="3 4" key="1">
    <citation type="journal article" date="2018" name="Sci. Rep.">
        <title>Genomic signatures of local adaptation to the degree of environmental predictability in rotifers.</title>
        <authorList>
            <person name="Franch-Gras L."/>
            <person name="Hahn C."/>
            <person name="Garcia-Roger E.M."/>
            <person name="Carmona M.J."/>
            <person name="Serra M."/>
            <person name="Gomez A."/>
        </authorList>
    </citation>
    <scope>NUCLEOTIDE SEQUENCE [LARGE SCALE GENOMIC DNA]</scope>
    <source>
        <strain evidence="3">HYR1</strain>
    </source>
</reference>
<accession>A0A3M7PYX2</accession>
<comment type="caution">
    <text evidence="3">The sequence shown here is derived from an EMBL/GenBank/DDBJ whole genome shotgun (WGS) entry which is preliminary data.</text>
</comment>
<evidence type="ECO:0000259" key="2">
    <source>
        <dbReference type="Pfam" id="PF11707"/>
    </source>
</evidence>
<feature type="coiled-coil region" evidence="1">
    <location>
        <begin position="12"/>
        <end position="39"/>
    </location>
</feature>
<dbReference type="Proteomes" id="UP000276133">
    <property type="component" value="Unassembled WGS sequence"/>
</dbReference>
<organism evidence="3 4">
    <name type="scientific">Brachionus plicatilis</name>
    <name type="common">Marine rotifer</name>
    <name type="synonym">Brachionus muelleri</name>
    <dbReference type="NCBI Taxonomy" id="10195"/>
    <lineage>
        <taxon>Eukaryota</taxon>
        <taxon>Metazoa</taxon>
        <taxon>Spiralia</taxon>
        <taxon>Gnathifera</taxon>
        <taxon>Rotifera</taxon>
        <taxon>Eurotatoria</taxon>
        <taxon>Monogononta</taxon>
        <taxon>Pseudotrocha</taxon>
        <taxon>Ploima</taxon>
        <taxon>Brachionidae</taxon>
        <taxon>Brachionus</taxon>
    </lineage>
</organism>
<sequence length="695" mass="80234">MSHEDEIKLVDNDSIIEQLSSLENKLSSLLTKLDQKNEQKFELIDRTDLKNKLNAITTSLVTNNFSIIKKNLQSKSSPGLIPIQQTCVRLLTMCVHHSFDLAKQISSEFNYFNETKNWLEKFLLIKKSELREMSLQFILTYLKYVQPPFNCHDNLILIKKILLKSDSKSPLTLINCIFAHTGSDLVSSLDSLFTQLLYGVVRNQHFSKTDKIRLFSDHILSKISKLFEYEGEDQQHQVSQMVIHFFKCLFTSTKFGISFHDKSLGLKSDKNLNHLIFNQLIALDFNKVYQMANGPDLFTATLRQCPDLTQKFIKVKLKQLASDNLLFVNFLTTFFHQQSKHVRSLQRFLQGNEHEHFLLELIVATSMPLGLNFHKELSEPKLELLTACLNCVKEWKALVESEKEWSDSMRMTMEKSECQDFETKLNLELLSKYLPKFDQLSDNFPLITAYIRIFQQSLNLMDLEQIEMDLSLKLEADQAAGYLEFVQCVTEIKCRNNFEMVSDRLRPVLVRNLGQLMPRPHLMARLVPFFQLVLSSSEMVKFDADLMYLCLRMKMAAGAASAFLETVLCQRKRNIVLLDQAGEVGLDRFLALVDPSDHLMFYSGLLNANVDLDVYADRVSAIKAMVGTKVHIGEEKVRIKSCSQAFMGHLRQLLDLDTADLNVKLFNLSIRSRLLIFLLKQVLEKTVQVLRHNYY</sequence>
<dbReference type="OrthoDB" id="72892at2759"/>
<dbReference type="AlphaFoldDB" id="A0A3M7PYX2"/>
<feature type="domain" description="URB1 N-terminal" evidence="2">
    <location>
        <begin position="16"/>
        <end position="314"/>
    </location>
</feature>
<dbReference type="EMBL" id="REGN01008213">
    <property type="protein sequence ID" value="RNA04154.1"/>
    <property type="molecule type" value="Genomic_DNA"/>
</dbReference>